<evidence type="ECO:0000259" key="2">
    <source>
        <dbReference type="Pfam" id="PF12773"/>
    </source>
</evidence>
<dbReference type="RefSeq" id="WP_270158545.1">
    <property type="nucleotide sequence ID" value="NZ_JAPNNL010000168.1"/>
</dbReference>
<comment type="caution">
    <text evidence="3">The sequence shown here is derived from an EMBL/GenBank/DDBJ whole genome shotgun (WGS) entry which is preliminary data.</text>
</comment>
<protein>
    <submittedName>
        <fullName evidence="3">Zinc ribbon domain-containing protein</fullName>
    </submittedName>
</protein>
<proteinExistence type="predicted"/>
<name>A0ABT4SKK6_9ACTN</name>
<reference evidence="3" key="1">
    <citation type="submission" date="2022-11" db="EMBL/GenBank/DDBJ databases">
        <title>Nonomuraea corallina sp. nov., a new species of the genus Nonomuraea isolated from sea side sediment in Thai sea.</title>
        <authorList>
            <person name="Ngamcharungchit C."/>
            <person name="Matsumoto A."/>
            <person name="Suriyachadkun C."/>
            <person name="Panbangred W."/>
            <person name="Inahashi Y."/>
            <person name="Intra B."/>
        </authorList>
    </citation>
    <scope>NUCLEOTIDE SEQUENCE</scope>
    <source>
        <strain evidence="3">MCN248</strain>
    </source>
</reference>
<organism evidence="3 4">
    <name type="scientific">Nonomuraea corallina</name>
    <dbReference type="NCBI Taxonomy" id="2989783"/>
    <lineage>
        <taxon>Bacteria</taxon>
        <taxon>Bacillati</taxon>
        <taxon>Actinomycetota</taxon>
        <taxon>Actinomycetes</taxon>
        <taxon>Streptosporangiales</taxon>
        <taxon>Streptosporangiaceae</taxon>
        <taxon>Nonomuraea</taxon>
    </lineage>
</organism>
<evidence type="ECO:0000313" key="4">
    <source>
        <dbReference type="Proteomes" id="UP001144036"/>
    </source>
</evidence>
<dbReference type="InterPro" id="IPR025874">
    <property type="entry name" value="DZR"/>
</dbReference>
<feature type="domain" description="DZANK-type" evidence="2">
    <location>
        <begin position="5"/>
        <end position="49"/>
    </location>
</feature>
<evidence type="ECO:0000313" key="3">
    <source>
        <dbReference type="EMBL" id="MDA0637645.1"/>
    </source>
</evidence>
<gene>
    <name evidence="3" type="ORF">OUY22_29920</name>
</gene>
<feature type="compositionally biased region" description="Low complexity" evidence="1">
    <location>
        <begin position="118"/>
        <end position="140"/>
    </location>
</feature>
<keyword evidence="4" id="KW-1185">Reference proteome</keyword>
<feature type="region of interest" description="Disordered" evidence="1">
    <location>
        <begin position="92"/>
        <end position="140"/>
    </location>
</feature>
<sequence length="140" mass="13887">MAVTCPLCESPVAPGDSFCESCGHPLTSPACESCGAAAVDAEGYCERCGVRQTTDRDHAETVLDNGAAAVTDRGLRRARNEDAVALLPLRSAPLPRAAASTQPMPVLPQDAPPSPADPGVEGPTVPAGAAPAGAGSGAAV</sequence>
<dbReference type="Proteomes" id="UP001144036">
    <property type="component" value="Unassembled WGS sequence"/>
</dbReference>
<accession>A0ABT4SKK6</accession>
<dbReference type="EMBL" id="JAPNNL010000168">
    <property type="protein sequence ID" value="MDA0637645.1"/>
    <property type="molecule type" value="Genomic_DNA"/>
</dbReference>
<feature type="non-terminal residue" evidence="3">
    <location>
        <position position="140"/>
    </location>
</feature>
<evidence type="ECO:0000256" key="1">
    <source>
        <dbReference type="SAM" id="MobiDB-lite"/>
    </source>
</evidence>
<dbReference type="Pfam" id="PF12773">
    <property type="entry name" value="DZR"/>
    <property type="match status" value="1"/>
</dbReference>